<proteinExistence type="predicted"/>
<dbReference type="OrthoDB" id="1227294at2759"/>
<evidence type="ECO:0000256" key="1">
    <source>
        <dbReference type="SAM" id="MobiDB-lite"/>
    </source>
</evidence>
<comment type="caution">
    <text evidence="2">The sequence shown here is derived from an EMBL/GenBank/DDBJ whole genome shotgun (WGS) entry which is preliminary data.</text>
</comment>
<name>A0A7J6VW24_THATH</name>
<accession>A0A7J6VW24</accession>
<sequence length="454" mass="51450">MEPLVVLLRQVDGDKKPTMGFIHRWIDAALQKIKGMRGYGWLSKIIENRWQRQLGHKLHMAEQDTISTDTDLQDVVRKVISHLVPSIDDQSLCLSQLKYFKERRGEFGSPLCRRSDTTMMPADWWANFGGECSELRWIAENHYKITQEERDVDLSGLYPPDDDDPEDDAFEWVQRSDFAPELDEDRWPNAQVAEDIGERVHEHPPEPLLSPMLDSRGSRGDLHVRTRDVPSFTRVQTQVNLDDDATQSPSYSSEIPSVDATESDDPDTPSGGGDSRGNVRRGRGSQRRSSGSQQRAGKEHATFGVVSSGSDAASQWRISGECAVGSRRSCDEFKMYSQGDGSHSSYNQWGSQQGNDWTSEAMEIDSGNSWTSSIRSSLPEISTSLIEEYDGFPMIEFLLWGEQTQVSYNFYVESYLKNFYPQGIDWQHYCNVLMMPQATVALDGTTRGRNSTRF</sequence>
<evidence type="ECO:0000313" key="3">
    <source>
        <dbReference type="Proteomes" id="UP000554482"/>
    </source>
</evidence>
<gene>
    <name evidence="2" type="ORF">FRX31_021615</name>
</gene>
<dbReference type="Proteomes" id="UP000554482">
    <property type="component" value="Unassembled WGS sequence"/>
</dbReference>
<feature type="region of interest" description="Disordered" evidence="1">
    <location>
        <begin position="199"/>
        <end position="307"/>
    </location>
</feature>
<organism evidence="2 3">
    <name type="scientific">Thalictrum thalictroides</name>
    <name type="common">Rue-anemone</name>
    <name type="synonym">Anemone thalictroides</name>
    <dbReference type="NCBI Taxonomy" id="46969"/>
    <lineage>
        <taxon>Eukaryota</taxon>
        <taxon>Viridiplantae</taxon>
        <taxon>Streptophyta</taxon>
        <taxon>Embryophyta</taxon>
        <taxon>Tracheophyta</taxon>
        <taxon>Spermatophyta</taxon>
        <taxon>Magnoliopsida</taxon>
        <taxon>Ranunculales</taxon>
        <taxon>Ranunculaceae</taxon>
        <taxon>Thalictroideae</taxon>
        <taxon>Thalictrum</taxon>
    </lineage>
</organism>
<evidence type="ECO:0000313" key="2">
    <source>
        <dbReference type="EMBL" id="KAF5188798.1"/>
    </source>
</evidence>
<protein>
    <submittedName>
        <fullName evidence="2">Uncharacterized protein</fullName>
    </submittedName>
</protein>
<dbReference type="AlphaFoldDB" id="A0A7J6VW24"/>
<dbReference type="EMBL" id="JABWDY010026326">
    <property type="protein sequence ID" value="KAF5188798.1"/>
    <property type="molecule type" value="Genomic_DNA"/>
</dbReference>
<keyword evidence="3" id="KW-1185">Reference proteome</keyword>
<reference evidence="2 3" key="1">
    <citation type="submission" date="2020-06" db="EMBL/GenBank/DDBJ databases">
        <title>Transcriptomic and genomic resources for Thalictrum thalictroides and T. hernandezii: Facilitating candidate gene discovery in an emerging model plant lineage.</title>
        <authorList>
            <person name="Arias T."/>
            <person name="Riano-Pachon D.M."/>
            <person name="Di Stilio V.S."/>
        </authorList>
    </citation>
    <scope>NUCLEOTIDE SEQUENCE [LARGE SCALE GENOMIC DNA]</scope>
    <source>
        <strain evidence="3">cv. WT478/WT964</strain>
        <tissue evidence="2">Leaves</tissue>
    </source>
</reference>
<feature type="compositionally biased region" description="Polar residues" evidence="1">
    <location>
        <begin position="233"/>
        <end position="255"/>
    </location>
</feature>
<feature type="compositionally biased region" description="Basic and acidic residues" evidence="1">
    <location>
        <begin position="216"/>
        <end position="228"/>
    </location>
</feature>